<dbReference type="PROSITE" id="PS51138">
    <property type="entry name" value="ENT"/>
    <property type="match status" value="1"/>
</dbReference>
<reference evidence="4 5" key="1">
    <citation type="journal article" date="2024" name="Plant J.">
        <title>Genome sequences and population genomics reveal climatic adaptation and genomic divergence between two closely related sweetgum species.</title>
        <authorList>
            <person name="Xu W.Q."/>
            <person name="Ren C.Q."/>
            <person name="Zhang X.Y."/>
            <person name="Comes H.P."/>
            <person name="Liu X.H."/>
            <person name="Li Y.G."/>
            <person name="Kettle C.J."/>
            <person name="Jalonen R."/>
            <person name="Gaisberger H."/>
            <person name="Ma Y.Z."/>
            <person name="Qiu Y.X."/>
        </authorList>
    </citation>
    <scope>NUCLEOTIDE SEQUENCE [LARGE SCALE GENOMIC DNA]</scope>
    <source>
        <strain evidence="4">Hangzhou</strain>
    </source>
</reference>
<dbReference type="EMBL" id="JBBPBK010000007">
    <property type="protein sequence ID" value="KAK9282481.1"/>
    <property type="molecule type" value="Genomic_DNA"/>
</dbReference>
<dbReference type="InterPro" id="IPR014002">
    <property type="entry name" value="Agenet_dom_plant"/>
</dbReference>
<dbReference type="InterPro" id="IPR036142">
    <property type="entry name" value="ENT_dom-like_sf"/>
</dbReference>
<dbReference type="GO" id="GO:0005634">
    <property type="term" value="C:nucleus"/>
    <property type="evidence" value="ECO:0007669"/>
    <property type="project" value="UniProtKB-SubCell"/>
</dbReference>
<comment type="subcellular location">
    <subcellularLocation>
        <location evidence="1">Nucleus</location>
    </subcellularLocation>
</comment>
<dbReference type="Proteomes" id="UP001415857">
    <property type="component" value="Unassembled WGS sequence"/>
</dbReference>
<dbReference type="AlphaFoldDB" id="A0AAP0RVM2"/>
<comment type="caution">
    <text evidence="4">The sequence shown here is derived from an EMBL/GenBank/DDBJ whole genome shotgun (WGS) entry which is preliminary data.</text>
</comment>
<evidence type="ECO:0000256" key="1">
    <source>
        <dbReference type="ARBA" id="ARBA00004123"/>
    </source>
</evidence>
<dbReference type="SUPFAM" id="SSF158639">
    <property type="entry name" value="ENT-like"/>
    <property type="match status" value="1"/>
</dbReference>
<accession>A0AAP0RVM2</accession>
<dbReference type="SMART" id="SM01191">
    <property type="entry name" value="ENT"/>
    <property type="match status" value="1"/>
</dbReference>
<evidence type="ECO:0000256" key="2">
    <source>
        <dbReference type="ARBA" id="ARBA00023242"/>
    </source>
</evidence>
<gene>
    <name evidence="4" type="ORF">L1049_005399</name>
</gene>
<keyword evidence="5" id="KW-1185">Reference proteome</keyword>
<evidence type="ECO:0000313" key="4">
    <source>
        <dbReference type="EMBL" id="KAK9282481.1"/>
    </source>
</evidence>
<evidence type="ECO:0000259" key="3">
    <source>
        <dbReference type="PROSITE" id="PS51138"/>
    </source>
</evidence>
<proteinExistence type="predicted"/>
<dbReference type="PANTHER" id="PTHR31917">
    <property type="entry name" value="AGENET DOMAIN-CONTAINING PROTEIN-RELATED"/>
    <property type="match status" value="1"/>
</dbReference>
<name>A0AAP0RVM2_LIQFO</name>
<dbReference type="Pfam" id="PF03735">
    <property type="entry name" value="ENT"/>
    <property type="match status" value="1"/>
</dbReference>
<evidence type="ECO:0000313" key="5">
    <source>
        <dbReference type="Proteomes" id="UP001415857"/>
    </source>
</evidence>
<dbReference type="Pfam" id="PF05641">
    <property type="entry name" value="Agenet"/>
    <property type="match status" value="1"/>
</dbReference>
<protein>
    <recommendedName>
        <fullName evidence="3">ENT domain-containing protein</fullName>
    </recommendedName>
</protein>
<dbReference type="SMART" id="SM00743">
    <property type="entry name" value="Agenet"/>
    <property type="match status" value="2"/>
</dbReference>
<dbReference type="InterPro" id="IPR008395">
    <property type="entry name" value="Agenet-like_dom"/>
</dbReference>
<keyword evidence="2" id="KW-0539">Nucleus</keyword>
<sequence length="404" mass="45693">MKFKQGSSVEVLRRDDDPYGSWFSGEIISADGDNCIVRFKLLMDHDGKPVVENVPGEDVRPRPPNDKGKRWMVGDIAEVFDIHSWRVGKVAEVLKNNHFVIRLFGSIQVKEFHESNVRTRQIWHGNKWSIIGKVGRNKQIANNLAQNNSELTPNLACGALQQVIRDETCVKEKNGLEHHEKDGRDHFKMVSPVRTIKRNHAYCSEPSPEDLLIGGSCKKRKSSLNAGGCDKPLISTLPFFEQVDDISPLKARVSEKSMNKYTRMDIKTEKTTNCSLHSPSRPLWSTEDSNQCSIASCSFNEFAGYPAQNFKKSLGKISDSSDAESTFPSLSVEKHLPPFPKYKLEVDIHKLELRAYKSTVEALYASGPLSWEQESLLTNLRLSLHISNEEHLLQLRHLLSTQVL</sequence>
<dbReference type="PANTHER" id="PTHR31917:SF59">
    <property type="entry name" value="ENT DOMAIN-CONTAINING PROTEIN"/>
    <property type="match status" value="1"/>
</dbReference>
<feature type="domain" description="ENT" evidence="3">
    <location>
        <begin position="344"/>
        <end position="404"/>
    </location>
</feature>
<dbReference type="CDD" id="cd20405">
    <property type="entry name" value="Tudor_Agenet_AtDUF_rpt1_3"/>
    <property type="match status" value="1"/>
</dbReference>
<dbReference type="Gene3D" id="1.10.1240.40">
    <property type="entry name" value="ENT domain"/>
    <property type="match status" value="1"/>
</dbReference>
<organism evidence="4 5">
    <name type="scientific">Liquidambar formosana</name>
    <name type="common">Formosan gum</name>
    <dbReference type="NCBI Taxonomy" id="63359"/>
    <lineage>
        <taxon>Eukaryota</taxon>
        <taxon>Viridiplantae</taxon>
        <taxon>Streptophyta</taxon>
        <taxon>Embryophyta</taxon>
        <taxon>Tracheophyta</taxon>
        <taxon>Spermatophyta</taxon>
        <taxon>Magnoliopsida</taxon>
        <taxon>eudicotyledons</taxon>
        <taxon>Gunneridae</taxon>
        <taxon>Pentapetalae</taxon>
        <taxon>Saxifragales</taxon>
        <taxon>Altingiaceae</taxon>
        <taxon>Liquidambar</taxon>
    </lineage>
</organism>
<dbReference type="InterPro" id="IPR005491">
    <property type="entry name" value="ENT_dom"/>
</dbReference>